<dbReference type="AlphaFoldDB" id="A0A9J6ZFA7"/>
<name>A0A9J6ZFA7_9BACL</name>
<evidence type="ECO:0000313" key="2">
    <source>
        <dbReference type="Proteomes" id="UP001056756"/>
    </source>
</evidence>
<dbReference type="KEGG" id="plig:NAG76_22550"/>
<reference evidence="1" key="1">
    <citation type="submission" date="2022-05" db="EMBL/GenBank/DDBJ databases">
        <title>Novel bacterial taxa in a minimal lignocellulolytic consortium and its capacity to transform plastics disclosed by genome-resolved metagenomics.</title>
        <authorList>
            <person name="Rodriguez C.A.D."/>
            <person name="Diaz-Garcia L."/>
            <person name="Herrera K."/>
            <person name="Tarazona N.A."/>
            <person name="Sproer C."/>
            <person name="Overmann J."/>
            <person name="Jimenez D.J."/>
        </authorList>
    </citation>
    <scope>NUCLEOTIDE SEQUENCE</scope>
    <source>
        <strain evidence="1">MAG5</strain>
    </source>
</reference>
<dbReference type="NCBIfam" id="TIGR01563">
    <property type="entry name" value="gp16_SPP1"/>
    <property type="match status" value="1"/>
</dbReference>
<dbReference type="Gene3D" id="2.40.10.270">
    <property type="entry name" value="Bacteriophage SPP1 head-tail adaptor protein"/>
    <property type="match status" value="1"/>
</dbReference>
<accession>A0A9J6ZFA7</accession>
<gene>
    <name evidence="1" type="ORF">NAG76_22550</name>
</gene>
<dbReference type="Pfam" id="PF05521">
    <property type="entry name" value="Phage_HCP"/>
    <property type="match status" value="1"/>
</dbReference>
<evidence type="ECO:0000313" key="1">
    <source>
        <dbReference type="EMBL" id="URN94560.1"/>
    </source>
</evidence>
<sequence>MANKPTNPSEYDRRITIQRFGATIDDEGISTEAWIDVITIWADRKPLTVKEFFEASAVNAQKSVKYRIRYRTGMLSDMRLIDLRDNQTYNIRGVLDDYYGDHTQTHIIAELIENG</sequence>
<organism evidence="1 2">
    <name type="scientific">Candidatus Pristimantibacillus lignocellulolyticus</name>
    <dbReference type="NCBI Taxonomy" id="2994561"/>
    <lineage>
        <taxon>Bacteria</taxon>
        <taxon>Bacillati</taxon>
        <taxon>Bacillota</taxon>
        <taxon>Bacilli</taxon>
        <taxon>Bacillales</taxon>
        <taxon>Paenibacillaceae</taxon>
        <taxon>Candidatus Pristimantibacillus</taxon>
    </lineage>
</organism>
<proteinExistence type="predicted"/>
<dbReference type="Proteomes" id="UP001056756">
    <property type="component" value="Chromosome"/>
</dbReference>
<dbReference type="EMBL" id="CP097899">
    <property type="protein sequence ID" value="URN94560.1"/>
    <property type="molecule type" value="Genomic_DNA"/>
</dbReference>
<dbReference type="InterPro" id="IPR008767">
    <property type="entry name" value="Phage_SPP1_head-tail_adaptor"/>
</dbReference>
<dbReference type="InterPro" id="IPR038666">
    <property type="entry name" value="SSP1_head-tail_sf"/>
</dbReference>
<protein>
    <submittedName>
        <fullName evidence="1">Phage head closure protein</fullName>
    </submittedName>
</protein>